<comment type="caution">
    <text evidence="2">The sequence shown here is derived from an EMBL/GenBank/DDBJ whole genome shotgun (WGS) entry which is preliminary data.</text>
</comment>
<dbReference type="InterPro" id="IPR040144">
    <property type="entry name" value="RAP1GDS1"/>
</dbReference>
<feature type="region of interest" description="Disordered" evidence="1">
    <location>
        <begin position="664"/>
        <end position="702"/>
    </location>
</feature>
<dbReference type="OrthoDB" id="26149at2759"/>
<dbReference type="SUPFAM" id="SSF48371">
    <property type="entry name" value="ARM repeat"/>
    <property type="match status" value="1"/>
</dbReference>
<dbReference type="InterPro" id="IPR011989">
    <property type="entry name" value="ARM-like"/>
</dbReference>
<dbReference type="InterPro" id="IPR016024">
    <property type="entry name" value="ARM-type_fold"/>
</dbReference>
<accession>A0A2N5SFN2</accession>
<evidence type="ECO:0000256" key="1">
    <source>
        <dbReference type="SAM" id="MobiDB-lite"/>
    </source>
</evidence>
<proteinExistence type="predicted"/>
<sequence>MADPLSDLTDIAADLPLPPKIENDITELEKLVSEFVDNDIENFDHWMKIRDLAQEVANQLRDLRFRQSVGSKTQIFPYIIQTINKVIANRPKVKANEMNTPVLAVTQLLRIVGNLVHTSDDNRQKCLQAGGAPALKSLLDMFVDMARVDGICFEEEIKINLIVATNFSVDFQPAQDLLAELGLTASLSALIEYAYSKRLVWMSFPLILLDEMCGIEAGWSQIPDTLLCTLAQMIVYYSLQDQDDEDNDKSDPPKEESLNANIVMLCSQLLETLVHHASPERFISWLFVSADPGPFSFSDDPPTPMWCRLLMFLRIGHHSIEAAPGTYQGEIKYNIYSMVKTLIIQALVLAMAHVDVPPEGKRMMFEIMSDWAREDAIIKNRVDLVIMCGLWLSNLASDEEGCRMLVEDYQILESLVNILKIWTPSRLGLPEDSTLCKAKPGQQAQILHGWCGLARNLAVADAYKTKLGELGIVDYALECLRPEFDIVEPLNGTAAALLRHLCRNHPKNAQRILESNRVDFIVNLAKRVEQPFFILETSRLVSVLINTVAQMETTSQSEEFASGWMVLYSEITVDALARFTFFAVASQHFLLINEALISLTLLAVKPDLVHCMCSSLLKIRDPEEPSASSAQSGSGDRQDKVEICRTALDALLCLSIPVKENGTEASDKKSEKVAQQAPNEGDEQAKKVDTVDGELEGDEDEAELPEEVKKLIKQIPIQMKQNLMVALTQLGEQVMKSPPNPSTNENSNGRADVERIRDILMKHYKTHHLKEAPALDPIKKFKSVNGNDQQDEAKSPFSFLNVLKTWGIRFA</sequence>
<dbReference type="Gene3D" id="1.25.10.10">
    <property type="entry name" value="Leucine-rich Repeat Variant"/>
    <property type="match status" value="1"/>
</dbReference>
<gene>
    <name evidence="2" type="ORF">PCANC_17649</name>
</gene>
<protein>
    <submittedName>
        <fullName evidence="2">Uncharacterized protein</fullName>
    </submittedName>
</protein>
<dbReference type="PANTHER" id="PTHR10957">
    <property type="entry name" value="RAP1 GTPASE-GDP DISSOCIATION STIMULATOR 1"/>
    <property type="match status" value="1"/>
</dbReference>
<evidence type="ECO:0000313" key="2">
    <source>
        <dbReference type="EMBL" id="PLW12070.1"/>
    </source>
</evidence>
<evidence type="ECO:0000313" key="3">
    <source>
        <dbReference type="Proteomes" id="UP000235388"/>
    </source>
</evidence>
<reference evidence="2 3" key="1">
    <citation type="submission" date="2017-11" db="EMBL/GenBank/DDBJ databases">
        <title>De novo assembly and phasing of dikaryotic genomes from two isolates of Puccinia coronata f. sp. avenae, the causal agent of oat crown rust.</title>
        <authorList>
            <person name="Miller M.E."/>
            <person name="Zhang Y."/>
            <person name="Omidvar V."/>
            <person name="Sperschneider J."/>
            <person name="Schwessinger B."/>
            <person name="Raley C."/>
            <person name="Palmer J.M."/>
            <person name="Garnica D."/>
            <person name="Upadhyaya N."/>
            <person name="Rathjen J."/>
            <person name="Taylor J.M."/>
            <person name="Park R.F."/>
            <person name="Dodds P.N."/>
            <person name="Hirsch C.D."/>
            <person name="Kianian S.F."/>
            <person name="Figueroa M."/>
        </authorList>
    </citation>
    <scope>NUCLEOTIDE SEQUENCE [LARGE SCALE GENOMIC DNA]</scope>
    <source>
        <strain evidence="2">12NC29</strain>
    </source>
</reference>
<organism evidence="2 3">
    <name type="scientific">Puccinia coronata f. sp. avenae</name>
    <dbReference type="NCBI Taxonomy" id="200324"/>
    <lineage>
        <taxon>Eukaryota</taxon>
        <taxon>Fungi</taxon>
        <taxon>Dikarya</taxon>
        <taxon>Basidiomycota</taxon>
        <taxon>Pucciniomycotina</taxon>
        <taxon>Pucciniomycetes</taxon>
        <taxon>Pucciniales</taxon>
        <taxon>Pucciniaceae</taxon>
        <taxon>Puccinia</taxon>
    </lineage>
</organism>
<name>A0A2N5SFN2_9BASI</name>
<dbReference type="STRING" id="200324.A0A2N5SFN2"/>
<dbReference type="GO" id="GO:0005085">
    <property type="term" value="F:guanyl-nucleotide exchange factor activity"/>
    <property type="evidence" value="ECO:0007669"/>
    <property type="project" value="InterPro"/>
</dbReference>
<dbReference type="Proteomes" id="UP000235388">
    <property type="component" value="Unassembled WGS sequence"/>
</dbReference>
<dbReference type="EMBL" id="PGCJ01000995">
    <property type="protein sequence ID" value="PLW12070.1"/>
    <property type="molecule type" value="Genomic_DNA"/>
</dbReference>
<dbReference type="AlphaFoldDB" id="A0A2N5SFN2"/>
<feature type="compositionally biased region" description="Acidic residues" evidence="1">
    <location>
        <begin position="691"/>
        <end position="702"/>
    </location>
</feature>
<keyword evidence="3" id="KW-1185">Reference proteome</keyword>